<sequence length="86" mass="9325">MLTGMIVPVVLTVGAYPSGHLTSSCVDDLVSMRIGKLERAASEQFWMRIRSPTFHSLKSPDETEIVTRLGPVEFADILAAANVPVP</sequence>
<comment type="caution">
    <text evidence="1">The sequence shown here is derived from an EMBL/GenBank/DDBJ whole genome shotgun (WGS) entry which is preliminary data.</text>
</comment>
<dbReference type="Proteomes" id="UP000232587">
    <property type="component" value="Unassembled WGS sequence"/>
</dbReference>
<accession>A0A2N0H5N9</accession>
<organism evidence="1 2">
    <name type="scientific">Novosphingobium kunmingense</name>
    <dbReference type="NCBI Taxonomy" id="1211806"/>
    <lineage>
        <taxon>Bacteria</taxon>
        <taxon>Pseudomonadati</taxon>
        <taxon>Pseudomonadota</taxon>
        <taxon>Alphaproteobacteria</taxon>
        <taxon>Sphingomonadales</taxon>
        <taxon>Sphingomonadaceae</taxon>
        <taxon>Novosphingobium</taxon>
    </lineage>
</organism>
<dbReference type="AlphaFoldDB" id="A0A2N0H5N9"/>
<reference evidence="1 2" key="1">
    <citation type="submission" date="2017-11" db="EMBL/GenBank/DDBJ databases">
        <title>Genomic Encyclopedia of Type Strains, Phase III (KMG-III): the genomes of soil and plant-associated and newly described type strains.</title>
        <authorList>
            <person name="Whitman W."/>
        </authorList>
    </citation>
    <scope>NUCLEOTIDE SEQUENCE [LARGE SCALE GENOMIC DNA]</scope>
    <source>
        <strain evidence="1 2">CGMCC 1.12274</strain>
    </source>
</reference>
<name>A0A2N0H5N9_9SPHN</name>
<evidence type="ECO:0000313" key="1">
    <source>
        <dbReference type="EMBL" id="PKB14255.1"/>
    </source>
</evidence>
<keyword evidence="2" id="KW-1185">Reference proteome</keyword>
<evidence type="ECO:0000313" key="2">
    <source>
        <dbReference type="Proteomes" id="UP000232587"/>
    </source>
</evidence>
<gene>
    <name evidence="1" type="ORF">B0I00_2887</name>
</gene>
<proteinExistence type="predicted"/>
<dbReference type="EMBL" id="PHUF01000005">
    <property type="protein sequence ID" value="PKB14255.1"/>
    <property type="molecule type" value="Genomic_DNA"/>
</dbReference>
<protein>
    <submittedName>
        <fullName evidence="1">Uncharacterized protein</fullName>
    </submittedName>
</protein>